<keyword evidence="2" id="KW-0547">Nucleotide-binding</keyword>
<dbReference type="SUPFAM" id="SSF52210">
    <property type="entry name" value="Succinyl-CoA synthetase domains"/>
    <property type="match status" value="2"/>
</dbReference>
<dbReference type="SUPFAM" id="SSF56059">
    <property type="entry name" value="Glutathione synthetase ATP-binding domain-like"/>
    <property type="match status" value="1"/>
</dbReference>
<dbReference type="Pfam" id="PF13549">
    <property type="entry name" value="ATP-grasp_5"/>
    <property type="match status" value="1"/>
</dbReference>
<dbReference type="EMBL" id="JAMSLR010000001">
    <property type="protein sequence ID" value="MCM8748122.1"/>
    <property type="molecule type" value="Genomic_DNA"/>
</dbReference>
<dbReference type="GO" id="GO:0016747">
    <property type="term" value="F:acyltransferase activity, transferring groups other than amino-acyl groups"/>
    <property type="evidence" value="ECO:0007669"/>
    <property type="project" value="InterPro"/>
</dbReference>
<evidence type="ECO:0000256" key="4">
    <source>
        <dbReference type="SAM" id="MobiDB-lite"/>
    </source>
</evidence>
<dbReference type="GO" id="GO:0005524">
    <property type="term" value="F:ATP binding"/>
    <property type="evidence" value="ECO:0007669"/>
    <property type="project" value="UniProtKB-KW"/>
</dbReference>
<dbReference type="InterPro" id="IPR036291">
    <property type="entry name" value="NAD(P)-bd_dom_sf"/>
</dbReference>
<sequence length="923" mass="98631">MITRRDAVAEQADQPETQAGLPGHGVKVLAREIEVVLRDGAAVRLRPLRSDDEDRLLAFYLGLSPDSIFYRFFATLNETALRRWLRSVFETPAERGIGVVAVIGDPPRIVGHALYQRLTSDRAEVAFAVADDFQGRGLGTLMLGWLAEVASRQGIRQFEAVVLPENRRMLDLFREAGFPIEVHAAPGELRVVFPTELTEEALMRFEQREQIAARAALLPFLQPRGVAVIGASRQRGTIGGELFHNLLEFGFCGPVYPVNPNTSVVQSVVSYPTIEDVPGPVDLAVIAVPAEHVVEVARQCAQKGVRAIVVISAGFAEAGEAGRQRQEELLGVCRASGMRLIGPNCMGIANTDPSIRLNATFGPSPPTPGRVGFMTQSGALGLAIIEYANLLGIGLSTFVSVGNKADISGNDLLNYWEDDPATDVILLYLESFGNPRKFSRIARRVGRKKPIVAVKSGRSPAGMRGTSSHTGAMLAASDTTIDALFRQAGVIRTDTLEEMFDVAALLASQPLPRGPRVGIVTNGGGPGILCADAAEAEGLQVPVLSATTQERLRAFLPQQASVQNPVDLIASATAEHYRLAVEAVASDPNIDALIVIFVPPLAVQAEEVARAVLDAARAAQDRKPILTVFMSARGVPELLRATDLTLPSYSFPESAARALSQAVRYAEWRSIPLEAPSRPAGIDRDGALALTAEVLARGGGWLRPEEVQRLLTCYGIPLVEQRVVSHANAAGDAAQELGGEVALKAIAPGLVHKTDVGGVTLGLRGREAVIEEAIRMAHRLAEAGYQVEGYVVQKLAPPGVEVIVGAIEDPSFGPVVACGAGGVLAELLGDVSIRLAPLTARDAATMLRELRLFPLLAGYRGGPASDVPALEQVLLRTSALATDLPHAVELDLNPVRVYEHGILVLDARIRMEPIEPPSLLARR</sequence>
<dbReference type="PANTHER" id="PTHR43334:SF1">
    <property type="entry name" value="3-HYDROXYPROPIONATE--COA LIGASE [ADP-FORMING]"/>
    <property type="match status" value="1"/>
</dbReference>
<organism evidence="6 7">
    <name type="scientific">Thermalbibacter longus</name>
    <dbReference type="NCBI Taxonomy" id="2951981"/>
    <lineage>
        <taxon>Bacteria</taxon>
        <taxon>Pseudomonadati</taxon>
        <taxon>Thermomicrobiota</taxon>
        <taxon>Thermomicrobia</taxon>
        <taxon>Thermomicrobiales</taxon>
        <taxon>Thermomicrobiaceae</taxon>
        <taxon>Thermalbibacter</taxon>
    </lineage>
</organism>
<dbReference type="Gene3D" id="3.30.1490.20">
    <property type="entry name" value="ATP-grasp fold, A domain"/>
    <property type="match status" value="1"/>
</dbReference>
<protein>
    <submittedName>
        <fullName evidence="6">GNAT family N-acetyltransferase</fullName>
        <ecNumber evidence="6">2.3.1.-</ecNumber>
    </submittedName>
</protein>
<feature type="region of interest" description="Disordered" evidence="4">
    <location>
        <begin position="1"/>
        <end position="22"/>
    </location>
</feature>
<keyword evidence="1" id="KW-0436">Ligase</keyword>
<dbReference type="EC" id="2.3.1.-" evidence="6"/>
<dbReference type="SUPFAM" id="SSF51735">
    <property type="entry name" value="NAD(P)-binding Rossmann-fold domains"/>
    <property type="match status" value="1"/>
</dbReference>
<keyword evidence="6" id="KW-0012">Acyltransferase</keyword>
<proteinExistence type="predicted"/>
<evidence type="ECO:0000256" key="3">
    <source>
        <dbReference type="ARBA" id="ARBA00022840"/>
    </source>
</evidence>
<keyword evidence="6" id="KW-0808">Transferase</keyword>
<dbReference type="SMART" id="SM00881">
    <property type="entry name" value="CoA_binding"/>
    <property type="match status" value="1"/>
</dbReference>
<dbReference type="InterPro" id="IPR003781">
    <property type="entry name" value="CoA-bd"/>
</dbReference>
<dbReference type="Gene3D" id="3.40.50.261">
    <property type="entry name" value="Succinyl-CoA synthetase domains"/>
    <property type="match status" value="2"/>
</dbReference>
<dbReference type="InterPro" id="IPR016102">
    <property type="entry name" value="Succinyl-CoA_synth-like"/>
</dbReference>
<dbReference type="AlphaFoldDB" id="A0AA41W9X6"/>
<dbReference type="Pfam" id="PF13302">
    <property type="entry name" value="Acetyltransf_3"/>
    <property type="match status" value="1"/>
</dbReference>
<dbReference type="Pfam" id="PF13607">
    <property type="entry name" value="Succ_CoA_lig"/>
    <property type="match status" value="1"/>
</dbReference>
<dbReference type="Pfam" id="PF13380">
    <property type="entry name" value="CoA_binding_2"/>
    <property type="match status" value="1"/>
</dbReference>
<dbReference type="InterPro" id="IPR032875">
    <property type="entry name" value="Succ_CoA_lig_flav_dom"/>
</dbReference>
<evidence type="ECO:0000256" key="2">
    <source>
        <dbReference type="ARBA" id="ARBA00022741"/>
    </source>
</evidence>
<dbReference type="InterPro" id="IPR051538">
    <property type="entry name" value="Acyl-CoA_Synth/Transferase"/>
</dbReference>
<dbReference type="CDD" id="cd04301">
    <property type="entry name" value="NAT_SF"/>
    <property type="match status" value="1"/>
</dbReference>
<dbReference type="InterPro" id="IPR043938">
    <property type="entry name" value="Ligase_CoA_dom"/>
</dbReference>
<dbReference type="Proteomes" id="UP001165306">
    <property type="component" value="Unassembled WGS sequence"/>
</dbReference>
<keyword evidence="7" id="KW-1185">Reference proteome</keyword>
<feature type="domain" description="N-acetyltransferase" evidence="5">
    <location>
        <begin position="43"/>
        <end position="200"/>
    </location>
</feature>
<dbReference type="PROSITE" id="PS51186">
    <property type="entry name" value="GNAT"/>
    <property type="match status" value="1"/>
</dbReference>
<dbReference type="InterPro" id="IPR016181">
    <property type="entry name" value="Acyl_CoA_acyltransferase"/>
</dbReference>
<dbReference type="Gene3D" id="3.40.630.30">
    <property type="match status" value="1"/>
</dbReference>
<gene>
    <name evidence="6" type="ORF">NET02_03100</name>
</gene>
<keyword evidence="3" id="KW-0067">ATP-binding</keyword>
<evidence type="ECO:0000259" key="5">
    <source>
        <dbReference type="PROSITE" id="PS51186"/>
    </source>
</evidence>
<reference evidence="6" key="1">
    <citation type="submission" date="2022-06" db="EMBL/GenBank/DDBJ databases">
        <title>CFH 74404 Thermomicrobiaceae sp.</title>
        <authorList>
            <person name="Ming H."/>
            <person name="Li W.-J."/>
            <person name="Zhao Z."/>
        </authorList>
    </citation>
    <scope>NUCLEOTIDE SEQUENCE</scope>
    <source>
        <strain evidence="6">CFH 74404</strain>
    </source>
</reference>
<dbReference type="SUPFAM" id="SSF55729">
    <property type="entry name" value="Acyl-CoA N-acyltransferases (Nat)"/>
    <property type="match status" value="1"/>
</dbReference>
<dbReference type="InterPro" id="IPR013815">
    <property type="entry name" value="ATP_grasp_subdomain_1"/>
</dbReference>
<evidence type="ECO:0000313" key="6">
    <source>
        <dbReference type="EMBL" id="MCM8748122.1"/>
    </source>
</evidence>
<dbReference type="InterPro" id="IPR000182">
    <property type="entry name" value="GNAT_dom"/>
</dbReference>
<dbReference type="Pfam" id="PF19045">
    <property type="entry name" value="Ligase_CoA_2"/>
    <property type="match status" value="1"/>
</dbReference>
<dbReference type="Gene3D" id="3.30.470.20">
    <property type="entry name" value="ATP-grasp fold, B domain"/>
    <property type="match status" value="1"/>
</dbReference>
<evidence type="ECO:0000313" key="7">
    <source>
        <dbReference type="Proteomes" id="UP001165306"/>
    </source>
</evidence>
<dbReference type="RefSeq" id="WP_284055899.1">
    <property type="nucleotide sequence ID" value="NZ_JAMSLR010000001.1"/>
</dbReference>
<dbReference type="Gene3D" id="3.40.50.720">
    <property type="entry name" value="NAD(P)-binding Rossmann-like Domain"/>
    <property type="match status" value="1"/>
</dbReference>
<name>A0AA41W9X6_9BACT</name>
<accession>A0AA41W9X6</accession>
<comment type="caution">
    <text evidence="6">The sequence shown here is derived from an EMBL/GenBank/DDBJ whole genome shotgun (WGS) entry which is preliminary data.</text>
</comment>
<evidence type="ECO:0000256" key="1">
    <source>
        <dbReference type="ARBA" id="ARBA00022598"/>
    </source>
</evidence>
<dbReference type="PANTHER" id="PTHR43334">
    <property type="entry name" value="ACETATE--COA LIGASE [ADP-FORMING]"/>
    <property type="match status" value="1"/>
</dbReference>
<dbReference type="GO" id="GO:0043758">
    <property type="term" value="F:acetate-CoA ligase (ADP-forming) activity"/>
    <property type="evidence" value="ECO:0007669"/>
    <property type="project" value="InterPro"/>
</dbReference>